<dbReference type="RefSeq" id="WP_184312341.1">
    <property type="nucleotide sequence ID" value="NZ_JACHEN010000028.1"/>
</dbReference>
<reference evidence="2 3" key="1">
    <citation type="submission" date="2020-08" db="EMBL/GenBank/DDBJ databases">
        <title>Genomic Encyclopedia of Type Strains, Phase IV (KMG-IV): sequencing the most valuable type-strain genomes for metagenomic binning, comparative biology and taxonomic classification.</title>
        <authorList>
            <person name="Goeker M."/>
        </authorList>
    </citation>
    <scope>NUCLEOTIDE SEQUENCE [LARGE SCALE GENOMIC DNA]</scope>
    <source>
        <strain evidence="2 3">DSM 103526</strain>
    </source>
</reference>
<comment type="caution">
    <text evidence="2">The sequence shown here is derived from an EMBL/GenBank/DDBJ whole genome shotgun (WGS) entry which is preliminary data.</text>
</comment>
<keyword evidence="3" id="KW-1185">Reference proteome</keyword>
<name>A0A841KWU1_9FIRM</name>
<keyword evidence="1" id="KW-0472">Membrane</keyword>
<evidence type="ECO:0000313" key="3">
    <source>
        <dbReference type="Proteomes" id="UP000579281"/>
    </source>
</evidence>
<organism evidence="2 3">
    <name type="scientific">Anaerosolibacter carboniphilus</name>
    <dbReference type="NCBI Taxonomy" id="1417629"/>
    <lineage>
        <taxon>Bacteria</taxon>
        <taxon>Bacillati</taxon>
        <taxon>Bacillota</taxon>
        <taxon>Clostridia</taxon>
        <taxon>Peptostreptococcales</taxon>
        <taxon>Thermotaleaceae</taxon>
        <taxon>Anaerosolibacter</taxon>
    </lineage>
</organism>
<evidence type="ECO:0000313" key="2">
    <source>
        <dbReference type="EMBL" id="MBB6217833.1"/>
    </source>
</evidence>
<accession>A0A841KWU1</accession>
<keyword evidence="1" id="KW-1133">Transmembrane helix</keyword>
<keyword evidence="1" id="KW-0812">Transmembrane</keyword>
<dbReference type="AlphaFoldDB" id="A0A841KWU1"/>
<sequence length="59" mass="6890">MGRRRYPYNFWRRIDKKLTGIVLLTIGFAIIAVTFLPFTVWMVLCGLGLIYAGYKLFIC</sequence>
<evidence type="ECO:0000256" key="1">
    <source>
        <dbReference type="SAM" id="Phobius"/>
    </source>
</evidence>
<protein>
    <submittedName>
        <fullName evidence="2">Uncharacterized protein</fullName>
    </submittedName>
</protein>
<feature type="transmembrane region" description="Helical" evidence="1">
    <location>
        <begin position="21"/>
        <end position="54"/>
    </location>
</feature>
<dbReference type="EMBL" id="JACHEN010000028">
    <property type="protein sequence ID" value="MBB6217833.1"/>
    <property type="molecule type" value="Genomic_DNA"/>
</dbReference>
<gene>
    <name evidence="2" type="ORF">HNQ80_003956</name>
</gene>
<proteinExistence type="predicted"/>
<dbReference type="Proteomes" id="UP000579281">
    <property type="component" value="Unassembled WGS sequence"/>
</dbReference>